<keyword evidence="1" id="KW-0732">Signal</keyword>
<organism evidence="2 3">
    <name type="scientific">Flavobacterium pygoscelis</name>
    <dbReference type="NCBI Taxonomy" id="2893176"/>
    <lineage>
        <taxon>Bacteria</taxon>
        <taxon>Pseudomonadati</taxon>
        <taxon>Bacteroidota</taxon>
        <taxon>Flavobacteriia</taxon>
        <taxon>Flavobacteriales</taxon>
        <taxon>Flavobacteriaceae</taxon>
        <taxon>Flavobacterium</taxon>
    </lineage>
</organism>
<protein>
    <submittedName>
        <fullName evidence="2">Uncharacterized protein</fullName>
    </submittedName>
</protein>
<feature type="chain" id="PRO_5040803350" evidence="1">
    <location>
        <begin position="19"/>
        <end position="140"/>
    </location>
</feature>
<evidence type="ECO:0000256" key="1">
    <source>
        <dbReference type="SAM" id="SignalP"/>
    </source>
</evidence>
<dbReference type="EMBL" id="JALNUB010000001">
    <property type="protein sequence ID" value="MCK8140402.1"/>
    <property type="molecule type" value="Genomic_DNA"/>
</dbReference>
<comment type="caution">
    <text evidence="2">The sequence shown here is derived from an EMBL/GenBank/DDBJ whole genome shotgun (WGS) entry which is preliminary data.</text>
</comment>
<sequence length="140" mass="15931">MKKVVTFLFIVLSSIAIAQNNTVAKQKFIKVKLNSCIEGEGYHLLLKEVLTDSRCPTGVDCIWAGQVSAIVAVYKDSKFIEEKTMVLTKTVDAENLKWINSYLNQSQRVINSLTISPYPNVKKVIKPEDYYLEIGYMQYN</sequence>
<dbReference type="RefSeq" id="WP_248427229.1">
    <property type="nucleotide sequence ID" value="NZ_JALNUB010000001.1"/>
</dbReference>
<proteinExistence type="predicted"/>
<name>A0A9X1XNL4_9FLAO</name>
<evidence type="ECO:0000313" key="3">
    <source>
        <dbReference type="Proteomes" id="UP001139260"/>
    </source>
</evidence>
<evidence type="ECO:0000313" key="2">
    <source>
        <dbReference type="EMBL" id="MCK8140402.1"/>
    </source>
</evidence>
<dbReference type="Proteomes" id="UP001139260">
    <property type="component" value="Unassembled WGS sequence"/>
</dbReference>
<gene>
    <name evidence="2" type="ORF">MW871_00705</name>
</gene>
<dbReference type="AlphaFoldDB" id="A0A9X1XNL4"/>
<keyword evidence="3" id="KW-1185">Reference proteome</keyword>
<reference evidence="2" key="1">
    <citation type="submission" date="2022-04" db="EMBL/GenBank/DDBJ databases">
        <title>Flavobacterium pygoscelis sp. nov. isolated from Chinstrap chick (Pygoscelis antarcticus).</title>
        <authorList>
            <person name="Irgang R."/>
            <person name="Poblete-Morales M."/>
            <person name="Avendano-Herrera R."/>
        </authorList>
    </citation>
    <scope>NUCLEOTIDE SEQUENCE</scope>
    <source>
        <strain evidence="2">I-SCBP12n</strain>
    </source>
</reference>
<accession>A0A9X1XNL4</accession>
<feature type="signal peptide" evidence="1">
    <location>
        <begin position="1"/>
        <end position="18"/>
    </location>
</feature>